<evidence type="ECO:0000256" key="5">
    <source>
        <dbReference type="ARBA" id="ARBA00022723"/>
    </source>
</evidence>
<dbReference type="FunFam" id="3.40.630.30:FF:000067">
    <property type="entry name" value="Histone acetyltransferase"/>
    <property type="match status" value="1"/>
</dbReference>
<evidence type="ECO:0000256" key="13">
    <source>
        <dbReference type="ARBA" id="ARBA00045805"/>
    </source>
</evidence>
<dbReference type="GeneID" id="18255682"/>
<feature type="active site" description="Proton donor/acceptor" evidence="14">
    <location>
        <position position="489"/>
    </location>
</feature>
<dbReference type="GO" id="GO:0008270">
    <property type="term" value="F:zinc ion binding"/>
    <property type="evidence" value="ECO:0007669"/>
    <property type="project" value="UniProtKB-KW"/>
</dbReference>
<evidence type="ECO:0000256" key="8">
    <source>
        <dbReference type="ARBA" id="ARBA00022990"/>
    </source>
</evidence>
<dbReference type="PANTHER" id="PTHR10615:SF219">
    <property type="entry name" value="HISTONE ACETYLTRANSFERASE KAT5"/>
    <property type="match status" value="1"/>
</dbReference>
<keyword evidence="8" id="KW-0007">Acetylation</keyword>
<evidence type="ECO:0000256" key="7">
    <source>
        <dbReference type="ARBA" id="ARBA00022833"/>
    </source>
</evidence>
<evidence type="ECO:0000313" key="18">
    <source>
        <dbReference type="Proteomes" id="UP000008066"/>
    </source>
</evidence>
<dbReference type="HOGENOM" id="CLU_011815_0_0_1"/>
<sequence>MPAHLKRKCPAKEEDEEVHARRPAPAARAPAVTAAPEGPLRRATRASSIPPVQAPADPEPRRRRRNIDANAQVPKSPRGKENIPEQPQPQQPQQPQLKPARATRACRAPSPVSVSASAGGSSQARAAPKPRPAPRDSDSSSSAPAPTATSRWSSQQRVAGPSMLPQQQQSGSVSRSTHMFTTAPTAPPSSAAAAVNGASGGQASTAGSVEARSDRNIDKVVLGNICFRAWYPSYYGKEVLGDLSAGGKGTKNNSSNTNGANGHSGSKNNGPNGGKTHGRRGADNSQPILDRLYVCPCCFKYSKELVAWWEHVQICERKGFIPGTKIYTHPKGKRTVLVPAGPAPKQGRGRRAANAYPKLVEQEVHDEGEWSVWEVDGEEDTLFCQNLSLFAKLFLDTKSVFFNVTDFKYYLLVYTPPSRPANPDTPNAKLIQPRGQIVGFFSKEKLSWDQNNLACILIFPPWQRKGLGSLLMGISYEISRREGLIGGPEKPISDLGKKGYKRFWAGEIARWLLSLPSQQQQQQRAATAPSPDADADPVALPVGPAYGDGDKFLITITDISQATWIAPDDCLAVLREMGVAEDAGMGPAPAPRRYYHHHAAPHAAVVGADDDTVPVAASVGPASASASLSSCPASATGTSAAATSVPHFNGGPAENMMMTSSTTPREVPRVKISLGAVRAWIEKHRINLERTCDPGGFIEGYGWAKKDKDVVVGGTEQE</sequence>
<evidence type="ECO:0000313" key="17">
    <source>
        <dbReference type="EMBL" id="EGS22128.1"/>
    </source>
</evidence>
<dbReference type="GO" id="GO:0006355">
    <property type="term" value="P:regulation of DNA-templated transcription"/>
    <property type="evidence" value="ECO:0007669"/>
    <property type="project" value="InterPro"/>
</dbReference>
<feature type="compositionally biased region" description="Low complexity" evidence="15">
    <location>
        <begin position="23"/>
        <end position="36"/>
    </location>
</feature>
<keyword evidence="18" id="KW-1185">Reference proteome</keyword>
<dbReference type="InterPro" id="IPR050603">
    <property type="entry name" value="MYST_HAT"/>
</dbReference>
<evidence type="ECO:0000256" key="2">
    <source>
        <dbReference type="ARBA" id="ARBA00010107"/>
    </source>
</evidence>
<reference evidence="17 18" key="1">
    <citation type="journal article" date="2011" name="Cell">
        <title>Insight into structure and assembly of the nuclear pore complex by utilizing the genome of a eukaryotic thermophile.</title>
        <authorList>
            <person name="Amlacher S."/>
            <person name="Sarges P."/>
            <person name="Flemming D."/>
            <person name="van Noort V."/>
            <person name="Kunze R."/>
            <person name="Devos D.P."/>
            <person name="Arumugam M."/>
            <person name="Bork P."/>
            <person name="Hurt E."/>
        </authorList>
    </citation>
    <scope>NUCLEOTIDE SEQUENCE [LARGE SCALE GENOMIC DNA]</scope>
    <source>
        <strain evidence="18">DSM 1495 / CBS 144.50 / IMI 039719</strain>
    </source>
</reference>
<dbReference type="Pfam" id="PF01853">
    <property type="entry name" value="MOZ_SAS"/>
    <property type="match status" value="1"/>
</dbReference>
<dbReference type="eggNOG" id="KOG2747">
    <property type="taxonomic scope" value="Eukaryota"/>
</dbReference>
<gene>
    <name evidence="17" type="ORF">CTHT_0016440</name>
</gene>
<feature type="compositionally biased region" description="Polar residues" evidence="15">
    <location>
        <begin position="250"/>
        <end position="260"/>
    </location>
</feature>
<comment type="similarity">
    <text evidence="2">Belongs to the MYST (SAS/MOZ) family.</text>
</comment>
<dbReference type="InterPro" id="IPR002717">
    <property type="entry name" value="HAT_MYST-type"/>
</dbReference>
<keyword evidence="4" id="KW-0808">Transferase</keyword>
<evidence type="ECO:0000256" key="14">
    <source>
        <dbReference type="PIRSR" id="PIRSR602717-51"/>
    </source>
</evidence>
<feature type="compositionally biased region" description="Low complexity" evidence="15">
    <location>
        <begin position="139"/>
        <end position="154"/>
    </location>
</feature>
<dbReference type="Gene3D" id="1.10.10.10">
    <property type="entry name" value="Winged helix-like DNA-binding domain superfamily/Winged helix DNA-binding domain"/>
    <property type="match status" value="1"/>
</dbReference>
<name>G0S295_CHATD</name>
<dbReference type="SUPFAM" id="SSF55729">
    <property type="entry name" value="Acyl-CoA N-acyltransferases (Nat)"/>
    <property type="match status" value="1"/>
</dbReference>
<feature type="compositionally biased region" description="Low complexity" evidence="15">
    <location>
        <begin position="261"/>
        <end position="270"/>
    </location>
</feature>
<accession>G0S295</accession>
<evidence type="ECO:0000259" key="16">
    <source>
        <dbReference type="PROSITE" id="PS51726"/>
    </source>
</evidence>
<dbReference type="EC" id="2.3.1.48" evidence="3"/>
<dbReference type="GO" id="GO:0046972">
    <property type="term" value="F:histone H4K16 acetyltransferase activity"/>
    <property type="evidence" value="ECO:0007669"/>
    <property type="project" value="TreeGrafter"/>
</dbReference>
<dbReference type="AlphaFoldDB" id="G0S295"/>
<evidence type="ECO:0000256" key="3">
    <source>
        <dbReference type="ARBA" id="ARBA00013184"/>
    </source>
</evidence>
<dbReference type="STRING" id="759272.G0S295"/>
<keyword evidence="12" id="KW-0012">Acyltransferase</keyword>
<dbReference type="InterPro" id="IPR016181">
    <property type="entry name" value="Acyl_CoA_acyltransferase"/>
</dbReference>
<dbReference type="Proteomes" id="UP000008066">
    <property type="component" value="Unassembled WGS sequence"/>
</dbReference>
<dbReference type="OrthoDB" id="787137at2759"/>
<evidence type="ECO:0000256" key="12">
    <source>
        <dbReference type="ARBA" id="ARBA00023315"/>
    </source>
</evidence>
<dbReference type="EMBL" id="GL988040">
    <property type="protein sequence ID" value="EGS22128.1"/>
    <property type="molecule type" value="Genomic_DNA"/>
</dbReference>
<dbReference type="Gene3D" id="3.30.60.60">
    <property type="entry name" value="N-acetyl transferase-like"/>
    <property type="match status" value="1"/>
</dbReference>
<comment type="function">
    <text evidence="13">Catalytic component of the NuA4 histone acetyltransferase (HAT) complex which is involved in epigenetic transcriptional activation of selected genes principally by acetylation of nucleosomal histones H4, H3, H2B, H2A and H2A variant H2A.Z. Acetylates histone H4 to form H4K5ac, H4K8ac, H4K12ac and H4K16ac, histone H3 to form H3K14ac, and histone H2A to form H2AK4ac and H2AK7ac. The NuA4 complex is involved in the DNA damage response and is required for chromosome segregation. The NuA4 complex plays a direct role in repair of DNA double-strand breaks (DSBs) through homologous recombination. Recruitment to promoters depends on H3K4me. Also acetylates non-histone proteins. In addition to protein acetyltransferase, can use different acyl-CoA substrates, such as 2-hydroxyisobutanoyl-CoA (2-hydroxyisobutyryl-CoA) or (2E)-butenoyl-CoA (crotonyl-CoA), and is able to mediate protein 2-hydroxyisobutyrylation and crotonylation, respectively.</text>
</comment>
<evidence type="ECO:0000256" key="10">
    <source>
        <dbReference type="ARBA" id="ARBA00023163"/>
    </source>
</evidence>
<keyword evidence="10" id="KW-0804">Transcription</keyword>
<dbReference type="PROSITE" id="PS51726">
    <property type="entry name" value="MYST_HAT"/>
    <property type="match status" value="1"/>
</dbReference>
<evidence type="ECO:0000256" key="11">
    <source>
        <dbReference type="ARBA" id="ARBA00023242"/>
    </source>
</evidence>
<keyword evidence="9" id="KW-0805">Transcription regulation</keyword>
<dbReference type="PANTHER" id="PTHR10615">
    <property type="entry name" value="HISTONE ACETYLTRANSFERASE"/>
    <property type="match status" value="1"/>
</dbReference>
<proteinExistence type="inferred from homology"/>
<evidence type="ECO:0000256" key="15">
    <source>
        <dbReference type="SAM" id="MobiDB-lite"/>
    </source>
</evidence>
<evidence type="ECO:0000256" key="4">
    <source>
        <dbReference type="ARBA" id="ARBA00022679"/>
    </source>
</evidence>
<dbReference type="GO" id="GO:0035267">
    <property type="term" value="C:NuA4 histone acetyltransferase complex"/>
    <property type="evidence" value="ECO:0007669"/>
    <property type="project" value="TreeGrafter"/>
</dbReference>
<feature type="region of interest" description="Disordered" evidence="15">
    <location>
        <begin position="1"/>
        <end position="212"/>
    </location>
</feature>
<dbReference type="OMA" id="WIAPDDC"/>
<keyword evidence="6" id="KW-0863">Zinc-finger</keyword>
<comment type="subcellular location">
    <subcellularLocation>
        <location evidence="1">Nucleus</location>
    </subcellularLocation>
</comment>
<feature type="compositionally biased region" description="Low complexity" evidence="15">
    <location>
        <begin position="107"/>
        <end position="127"/>
    </location>
</feature>
<feature type="domain" description="MYST-type HAT" evidence="16">
    <location>
        <begin position="212"/>
        <end position="591"/>
    </location>
</feature>
<protein>
    <recommendedName>
        <fullName evidence="3">histone acetyltransferase</fullName>
        <ecNumber evidence="3">2.3.1.48</ecNumber>
    </recommendedName>
</protein>
<dbReference type="CDD" id="cd04301">
    <property type="entry name" value="NAT_SF"/>
    <property type="match status" value="1"/>
</dbReference>
<dbReference type="GO" id="GO:0005634">
    <property type="term" value="C:nucleus"/>
    <property type="evidence" value="ECO:0007669"/>
    <property type="project" value="UniProtKB-SubCell"/>
</dbReference>
<dbReference type="InterPro" id="IPR036388">
    <property type="entry name" value="WH-like_DNA-bd_sf"/>
</dbReference>
<organism evidence="18">
    <name type="scientific">Chaetomium thermophilum (strain DSM 1495 / CBS 144.50 / IMI 039719)</name>
    <name type="common">Thermochaetoides thermophila</name>
    <dbReference type="NCBI Taxonomy" id="759272"/>
    <lineage>
        <taxon>Eukaryota</taxon>
        <taxon>Fungi</taxon>
        <taxon>Dikarya</taxon>
        <taxon>Ascomycota</taxon>
        <taxon>Pezizomycotina</taxon>
        <taxon>Sordariomycetes</taxon>
        <taxon>Sordariomycetidae</taxon>
        <taxon>Sordariales</taxon>
        <taxon>Chaetomiaceae</taxon>
        <taxon>Thermochaetoides</taxon>
    </lineage>
</organism>
<feature type="compositionally biased region" description="Polar residues" evidence="15">
    <location>
        <begin position="164"/>
        <end position="180"/>
    </location>
</feature>
<feature type="region of interest" description="Disordered" evidence="15">
    <location>
        <begin position="250"/>
        <end position="283"/>
    </location>
</feature>
<dbReference type="Gene3D" id="3.40.630.30">
    <property type="match status" value="1"/>
</dbReference>
<evidence type="ECO:0000256" key="1">
    <source>
        <dbReference type="ARBA" id="ARBA00004123"/>
    </source>
</evidence>
<dbReference type="RefSeq" id="XP_006692147.1">
    <property type="nucleotide sequence ID" value="XM_006692084.1"/>
</dbReference>
<keyword evidence="11" id="KW-0539">Nucleus</keyword>
<keyword evidence="5" id="KW-0479">Metal-binding</keyword>
<evidence type="ECO:0000256" key="9">
    <source>
        <dbReference type="ARBA" id="ARBA00023015"/>
    </source>
</evidence>
<evidence type="ECO:0000256" key="6">
    <source>
        <dbReference type="ARBA" id="ARBA00022771"/>
    </source>
</evidence>
<dbReference type="KEGG" id="cthr:CTHT_0016440"/>
<keyword evidence="7" id="KW-0862">Zinc</keyword>
<feature type="compositionally biased region" description="Low complexity" evidence="15">
    <location>
        <begin position="181"/>
        <end position="208"/>
    </location>
</feature>